<protein>
    <submittedName>
        <fullName evidence="3">MJ0042 family finger-like domain-containing protein</fullName>
    </submittedName>
</protein>
<proteinExistence type="predicted"/>
<dbReference type="InterPro" id="IPR011723">
    <property type="entry name" value="Znf/thioredoxin_put"/>
</dbReference>
<dbReference type="RefSeq" id="WP_093884177.1">
    <property type="nucleotide sequence ID" value="NZ_FOBS01000022.1"/>
</dbReference>
<keyword evidence="4" id="KW-1185">Reference proteome</keyword>
<dbReference type="NCBIfam" id="TIGR02098">
    <property type="entry name" value="MJ0042_CXXC"/>
    <property type="match status" value="1"/>
</dbReference>
<feature type="domain" description="Zinc finger/thioredoxin putative" evidence="2">
    <location>
        <begin position="1"/>
        <end position="36"/>
    </location>
</feature>
<keyword evidence="1" id="KW-1133">Transmembrane helix</keyword>
<dbReference type="EMBL" id="FOBS01000022">
    <property type="protein sequence ID" value="SEM56297.1"/>
    <property type="molecule type" value="Genomic_DNA"/>
</dbReference>
<evidence type="ECO:0000256" key="1">
    <source>
        <dbReference type="SAM" id="Phobius"/>
    </source>
</evidence>
<evidence type="ECO:0000313" key="3">
    <source>
        <dbReference type="EMBL" id="SEM56297.1"/>
    </source>
</evidence>
<name>A0A1H7ZFS5_9BACT</name>
<feature type="transmembrane region" description="Helical" evidence="1">
    <location>
        <begin position="159"/>
        <end position="177"/>
    </location>
</feature>
<dbReference type="Proteomes" id="UP000198744">
    <property type="component" value="Unassembled WGS sequence"/>
</dbReference>
<dbReference type="InterPro" id="IPR021834">
    <property type="entry name" value="DUF3426"/>
</dbReference>
<evidence type="ECO:0000313" key="4">
    <source>
        <dbReference type="Proteomes" id="UP000198744"/>
    </source>
</evidence>
<dbReference type="Pfam" id="PF13717">
    <property type="entry name" value="Zn_ribbon_4"/>
    <property type="match status" value="1"/>
</dbReference>
<keyword evidence="1" id="KW-0812">Transmembrane</keyword>
<dbReference type="AlphaFoldDB" id="A0A1H7ZFS5"/>
<reference evidence="3 4" key="1">
    <citation type="submission" date="2016-10" db="EMBL/GenBank/DDBJ databases">
        <authorList>
            <person name="de Groot N.N."/>
        </authorList>
    </citation>
    <scope>NUCLEOTIDE SEQUENCE [LARGE SCALE GENOMIC DNA]</scope>
    <source>
        <strain evidence="3 4">DSM 8423</strain>
    </source>
</reference>
<accession>A0A1H7ZFS5</accession>
<dbReference type="STRING" id="43775.SAMN04489760_12239"/>
<organism evidence="3 4">
    <name type="scientific">Syntrophus gentianae</name>
    <dbReference type="NCBI Taxonomy" id="43775"/>
    <lineage>
        <taxon>Bacteria</taxon>
        <taxon>Pseudomonadati</taxon>
        <taxon>Thermodesulfobacteriota</taxon>
        <taxon>Syntrophia</taxon>
        <taxon>Syntrophales</taxon>
        <taxon>Syntrophaceae</taxon>
        <taxon>Syntrophus</taxon>
    </lineage>
</organism>
<dbReference type="Pfam" id="PF11906">
    <property type="entry name" value="DUF3426"/>
    <property type="match status" value="1"/>
</dbReference>
<sequence>MIIQCVKCSTRFRFDDSLMEGDGVWVRCSRCQEVFFSENPVKIEPKEEPAAVTDTGAPPPEIAPSAPEFDKTVEISANKDELDAILAKIEETKKAFEAHAEPENFVKIEKEISQEEAVETGGAEEVLKPEGAEYKEFERVDLEEKRPAEKRGFWKPWRIIVLIVFINLLFGGVYVLLSPGMSDRLIANLSATFPALGDLLGKEKKPPEFHLNQIKLQNVRQRFISNITIGQLRVLEGIALNASAFPVTRLQVKGELYDSNGVIITERLAYCGNLLTDDELATLSEEVLQKELDLPMGSDAQNIRVEPKGQIPFMIIFPHEPPGVATARVSAAAGEKLLK</sequence>
<evidence type="ECO:0000259" key="2">
    <source>
        <dbReference type="Pfam" id="PF13717"/>
    </source>
</evidence>
<gene>
    <name evidence="3" type="ORF">SAMN04489760_12239</name>
</gene>
<dbReference type="OrthoDB" id="5506264at2"/>
<keyword evidence="1" id="KW-0472">Membrane</keyword>